<feature type="domain" description="Transglutaminase-like" evidence="3">
    <location>
        <begin position="505"/>
        <end position="577"/>
    </location>
</feature>
<feature type="region of interest" description="Disordered" evidence="1">
    <location>
        <begin position="222"/>
        <end position="253"/>
    </location>
</feature>
<comment type="caution">
    <text evidence="4">The sequence shown here is derived from an EMBL/GenBank/DDBJ whole genome shotgun (WGS) entry which is preliminary data.</text>
</comment>
<reference evidence="4 5" key="1">
    <citation type="submission" date="2019-07" db="EMBL/GenBank/DDBJ databases">
        <title>Whole genome shotgun sequence of Segetibacter aerophilus NBRC 106135.</title>
        <authorList>
            <person name="Hosoyama A."/>
            <person name="Uohara A."/>
            <person name="Ohji S."/>
            <person name="Ichikawa N."/>
        </authorList>
    </citation>
    <scope>NUCLEOTIDE SEQUENCE [LARGE SCALE GENOMIC DNA]</scope>
    <source>
        <strain evidence="4 5">NBRC 106135</strain>
    </source>
</reference>
<keyword evidence="2" id="KW-0812">Transmembrane</keyword>
<dbReference type="OrthoDB" id="9804872at2"/>
<dbReference type="PANTHER" id="PTHR42736">
    <property type="entry name" value="PROTEIN-GLUTAMINE GAMMA-GLUTAMYLTRANSFERASE"/>
    <property type="match status" value="1"/>
</dbReference>
<name>A0A512BGC7_9BACT</name>
<organism evidence="4 5">
    <name type="scientific">Segetibacter aerophilus</name>
    <dbReference type="NCBI Taxonomy" id="670293"/>
    <lineage>
        <taxon>Bacteria</taxon>
        <taxon>Pseudomonadati</taxon>
        <taxon>Bacteroidota</taxon>
        <taxon>Chitinophagia</taxon>
        <taxon>Chitinophagales</taxon>
        <taxon>Chitinophagaceae</taxon>
        <taxon>Segetibacter</taxon>
    </lineage>
</organism>
<dbReference type="InterPro" id="IPR002931">
    <property type="entry name" value="Transglutaminase-like"/>
</dbReference>
<dbReference type="Gene3D" id="3.10.620.30">
    <property type="match status" value="1"/>
</dbReference>
<dbReference type="SMART" id="SM00460">
    <property type="entry name" value="TGc"/>
    <property type="match status" value="1"/>
</dbReference>
<keyword evidence="5" id="KW-1185">Reference proteome</keyword>
<dbReference type="AlphaFoldDB" id="A0A512BGC7"/>
<feature type="transmembrane region" description="Helical" evidence="2">
    <location>
        <begin position="727"/>
        <end position="753"/>
    </location>
</feature>
<keyword evidence="2" id="KW-0472">Membrane</keyword>
<feature type="transmembrane region" description="Helical" evidence="2">
    <location>
        <begin position="69"/>
        <end position="87"/>
    </location>
</feature>
<sequence length="874" mass="99970">MQIGRIHSWKKVTAQLILLALPTVALALYLLLNVNRFYSFLQNNWLEQGLYFTTGLVAAIIFYGYRFRFITTALLLFGAYFIAYRLLGKLSVGEFDAFFISVKFLIFSMLFSAGWLAGYGFSRSRYFTIFWSVFLLVMQIIVVSKTSEITANSLISAFAPVLVYAFYIIYTSELIRNMNEDEPGFGWFITKRLTGFIALSVVLLFSMLLIFQKQFNSIEHDWGGSQGGNKKNGGKESMTKQNKDGSLSNKDQMKMTGSLSKDKRLVFVAKLDNYFPDGKTPNPLYFTSTYYTKFDTATQTFEEDKNFPKNDLFSPDPSKIPLYFTKVDTAVITNTMATLNRKVVSADIYKVILSPNEYIAPSTAFFCQPLPVENEYKKQFKSAYRAKMWVSDLNSAYFIYNPAGNKQLETFQQQRFEMLRKATSYDGLDKRFMEYYTYMPRNEEYNRITELAKQLTKDAKTPVDKMIAIRDHFTSKDQFGQPLFRYSDNPGIPGLPSASKLNYFLFENRKGYCAYFAGATLFMLRSLGIPSRIAAGFLTVDRSSKNPGWYWFYADQAHAWVQLYFPGYGWMDFDTTVPDQNTQQSPQPDGTPPMNTQQALMVADGEALSVDTVAKRVTMKVKKMLFHDENIPAPEVKDLLMDVSIASITRDTGTGKLSDIKAGSNIVAVSYAEALKNIMANETDNLASLIVKLPKPAPVDEIKIMETEQQKKDRERRQEAVSKPFDWAKALIIGLGIIGFFILLLFSSPWLIWQYLNSKAKSNTANARTKAYNIYMASMYYLNQLGIVRENQSPQQFAEAADKRLGSSFNSFTNVYQKIKYSTTPLTTKEETLVQDFYEPFKEQVRNNIPLKQRFSSFLNIYNTLHYFTKSKIS</sequence>
<feature type="compositionally biased region" description="Polar residues" evidence="1">
    <location>
        <begin position="244"/>
        <end position="253"/>
    </location>
</feature>
<dbReference type="EMBL" id="BJYT01000015">
    <property type="protein sequence ID" value="GEO11014.1"/>
    <property type="molecule type" value="Genomic_DNA"/>
</dbReference>
<dbReference type="InterPro" id="IPR038765">
    <property type="entry name" value="Papain-like_cys_pep_sf"/>
</dbReference>
<dbReference type="SUPFAM" id="SSF54001">
    <property type="entry name" value="Cysteine proteinases"/>
    <property type="match status" value="1"/>
</dbReference>
<dbReference type="Proteomes" id="UP000321513">
    <property type="component" value="Unassembled WGS sequence"/>
</dbReference>
<feature type="transmembrane region" description="Helical" evidence="2">
    <location>
        <begin position="193"/>
        <end position="211"/>
    </location>
</feature>
<evidence type="ECO:0000313" key="5">
    <source>
        <dbReference type="Proteomes" id="UP000321513"/>
    </source>
</evidence>
<feature type="region of interest" description="Disordered" evidence="1">
    <location>
        <begin position="576"/>
        <end position="595"/>
    </location>
</feature>
<feature type="transmembrane region" description="Helical" evidence="2">
    <location>
        <begin position="149"/>
        <end position="172"/>
    </location>
</feature>
<protein>
    <recommendedName>
        <fullName evidence="3">Transglutaminase-like domain-containing protein</fullName>
    </recommendedName>
</protein>
<dbReference type="RefSeq" id="WP_147205126.1">
    <property type="nucleotide sequence ID" value="NZ_BJYT01000015.1"/>
</dbReference>
<feature type="compositionally biased region" description="Basic and acidic residues" evidence="1">
    <location>
        <begin position="233"/>
        <end position="243"/>
    </location>
</feature>
<evidence type="ECO:0000313" key="4">
    <source>
        <dbReference type="EMBL" id="GEO11014.1"/>
    </source>
</evidence>
<evidence type="ECO:0000256" key="2">
    <source>
        <dbReference type="SAM" id="Phobius"/>
    </source>
</evidence>
<gene>
    <name evidence="4" type="ORF">SAE01_35100</name>
</gene>
<evidence type="ECO:0000256" key="1">
    <source>
        <dbReference type="SAM" id="MobiDB-lite"/>
    </source>
</evidence>
<dbReference type="Pfam" id="PF01841">
    <property type="entry name" value="Transglut_core"/>
    <property type="match status" value="1"/>
</dbReference>
<dbReference type="PANTHER" id="PTHR42736:SF1">
    <property type="entry name" value="PROTEIN-GLUTAMINE GAMMA-GLUTAMYLTRANSFERASE"/>
    <property type="match status" value="1"/>
</dbReference>
<evidence type="ECO:0000259" key="3">
    <source>
        <dbReference type="SMART" id="SM00460"/>
    </source>
</evidence>
<feature type="transmembrane region" description="Helical" evidence="2">
    <location>
        <begin position="99"/>
        <end position="119"/>
    </location>
</feature>
<keyword evidence="2" id="KW-1133">Transmembrane helix</keyword>
<feature type="compositionally biased region" description="Polar residues" evidence="1">
    <location>
        <begin position="577"/>
        <end position="595"/>
    </location>
</feature>
<dbReference type="InterPro" id="IPR052901">
    <property type="entry name" value="Bact_TGase-like"/>
</dbReference>
<proteinExistence type="predicted"/>
<feature type="transmembrane region" description="Helical" evidence="2">
    <location>
        <begin position="44"/>
        <end position="62"/>
    </location>
</feature>
<accession>A0A512BGC7</accession>
<feature type="transmembrane region" description="Helical" evidence="2">
    <location>
        <begin position="126"/>
        <end position="143"/>
    </location>
</feature>
<feature type="transmembrane region" description="Helical" evidence="2">
    <location>
        <begin position="12"/>
        <end position="32"/>
    </location>
</feature>